<evidence type="ECO:0000256" key="1">
    <source>
        <dbReference type="SAM" id="MobiDB-lite"/>
    </source>
</evidence>
<dbReference type="InterPro" id="IPR053842">
    <property type="entry name" value="NikA-like"/>
</dbReference>
<keyword evidence="3" id="KW-1185">Reference proteome</keyword>
<dbReference type="Pfam" id="PF21983">
    <property type="entry name" value="NikA-like"/>
    <property type="match status" value="1"/>
</dbReference>
<organism evidence="2 3">
    <name type="scientific">Streptomyces dysideae</name>
    <dbReference type="NCBI Taxonomy" id="909626"/>
    <lineage>
        <taxon>Bacteria</taxon>
        <taxon>Bacillati</taxon>
        <taxon>Actinomycetota</taxon>
        <taxon>Actinomycetes</taxon>
        <taxon>Kitasatosporales</taxon>
        <taxon>Streptomycetaceae</taxon>
        <taxon>Streptomyces</taxon>
    </lineage>
</organism>
<proteinExistence type="predicted"/>
<gene>
    <name evidence="2" type="ORF">AQJ91_12875</name>
</gene>
<protein>
    <submittedName>
        <fullName evidence="2">Uncharacterized protein</fullName>
    </submittedName>
</protein>
<evidence type="ECO:0000313" key="3">
    <source>
        <dbReference type="Proteomes" id="UP000053260"/>
    </source>
</evidence>
<dbReference type="STRING" id="909626.AQJ91_12875"/>
<reference evidence="2 3" key="1">
    <citation type="submission" date="2015-10" db="EMBL/GenBank/DDBJ databases">
        <title>Draft genome sequence of Streptomyces sp. RV15, isolated from a marine sponge.</title>
        <authorList>
            <person name="Ruckert C."/>
            <person name="Abdelmohsen U.R."/>
            <person name="Winkler A."/>
            <person name="Hentschel U."/>
            <person name="Kalinowski J."/>
            <person name="Kampfer P."/>
            <person name="Glaeser S."/>
        </authorList>
    </citation>
    <scope>NUCLEOTIDE SEQUENCE [LARGE SCALE GENOMIC DNA]</scope>
    <source>
        <strain evidence="2 3">RV15</strain>
    </source>
</reference>
<sequence length="221" mass="23346">MTANDQAATTSGPQRDPNSAPGGASCRVRRSYGPSYALAPAQGSGGSPAAPRARAHGDQPDSRHQGAPVVGGEADDRAPRAQQSPSQPAFPDRKPRRRTRNPSQRTHKTTTRLSDTEKTEITAAAKQRAVTVARFLASAGLAVARGSTTVHTNEQLDAAIDELASLRTAISRVGNNINQIAFVYNAGGQPLPGELDRALTTVNRVLTRVDDAADILVKKRL</sequence>
<accession>A0A124IFA2</accession>
<dbReference type="OrthoDB" id="3871898at2"/>
<feature type="compositionally biased region" description="Basic residues" evidence="1">
    <location>
        <begin position="94"/>
        <end position="110"/>
    </location>
</feature>
<evidence type="ECO:0000313" key="2">
    <source>
        <dbReference type="EMBL" id="KUO20792.1"/>
    </source>
</evidence>
<dbReference type="Proteomes" id="UP000053260">
    <property type="component" value="Unassembled WGS sequence"/>
</dbReference>
<feature type="compositionally biased region" description="Low complexity" evidence="1">
    <location>
        <begin position="37"/>
        <end position="52"/>
    </location>
</feature>
<feature type="compositionally biased region" description="Polar residues" evidence="1">
    <location>
        <begin position="1"/>
        <end position="17"/>
    </location>
</feature>
<dbReference type="AlphaFoldDB" id="A0A124IFA2"/>
<feature type="region of interest" description="Disordered" evidence="1">
    <location>
        <begin position="1"/>
        <end position="116"/>
    </location>
</feature>
<dbReference type="EMBL" id="LMXB01000031">
    <property type="protein sequence ID" value="KUO20792.1"/>
    <property type="molecule type" value="Genomic_DNA"/>
</dbReference>
<comment type="caution">
    <text evidence="2">The sequence shown here is derived from an EMBL/GenBank/DDBJ whole genome shotgun (WGS) entry which is preliminary data.</text>
</comment>
<name>A0A124IFA2_9ACTN</name>
<feature type="compositionally biased region" description="Basic and acidic residues" evidence="1">
    <location>
        <begin position="55"/>
        <end position="64"/>
    </location>
</feature>